<evidence type="ECO:0000256" key="3">
    <source>
        <dbReference type="ARBA" id="ARBA00022771"/>
    </source>
</evidence>
<keyword evidence="5" id="KW-0067">ATP-binding</keyword>
<keyword evidence="5" id="KW-0862">Zinc</keyword>
<dbReference type="AlphaFoldDB" id="A0AAE6NZJ1"/>
<organism evidence="7 8">
    <name type="scientific">Fructilactobacillus fructivorans</name>
    <dbReference type="NCBI Taxonomy" id="1614"/>
    <lineage>
        <taxon>Bacteria</taxon>
        <taxon>Bacillati</taxon>
        <taxon>Bacillota</taxon>
        <taxon>Bacilli</taxon>
        <taxon>Lactobacillales</taxon>
        <taxon>Lactobacillaceae</taxon>
        <taxon>Fructilactobacillus</taxon>
    </lineage>
</organism>
<evidence type="ECO:0000256" key="2">
    <source>
        <dbReference type="ARBA" id="ARBA00022679"/>
    </source>
</evidence>
<name>A0AAE6NZJ1_9LACO</name>
<protein>
    <recommendedName>
        <fullName evidence="5">Acetyl-coenzyme A carboxylase carboxyl transferase subunit beta</fullName>
        <shortName evidence="5">ACCase subunit beta</shortName>
        <shortName evidence="5">Acetyl-CoA carboxylase carboxyltransferase subunit beta</shortName>
        <ecNumber evidence="5">2.1.3.15</ecNumber>
    </recommendedName>
</protein>
<dbReference type="GO" id="GO:0009317">
    <property type="term" value="C:acetyl-CoA carboxylase complex"/>
    <property type="evidence" value="ECO:0007669"/>
    <property type="project" value="InterPro"/>
</dbReference>
<dbReference type="GO" id="GO:0005524">
    <property type="term" value="F:ATP binding"/>
    <property type="evidence" value="ECO:0007669"/>
    <property type="project" value="UniProtKB-KW"/>
</dbReference>
<gene>
    <name evidence="5" type="primary">accD</name>
    <name evidence="7" type="ORF">LF543_01200</name>
</gene>
<evidence type="ECO:0000256" key="5">
    <source>
        <dbReference type="HAMAP-Rule" id="MF_01395"/>
    </source>
</evidence>
<keyword evidence="5" id="KW-0479">Metal-binding</keyword>
<comment type="subcellular location">
    <subcellularLocation>
        <location evidence="5">Cytoplasm</location>
    </subcellularLocation>
</comment>
<feature type="binding site" evidence="5">
    <location>
        <position position="32"/>
    </location>
    <ligand>
        <name>Zn(2+)</name>
        <dbReference type="ChEBI" id="CHEBI:29105"/>
    </ligand>
</feature>
<dbReference type="InterPro" id="IPR034733">
    <property type="entry name" value="AcCoA_carboxyl_beta"/>
</dbReference>
<sequence>MAKNNFENLSSDELSRRMDQIPEDIWIKCPYCGTTFFKKKLGKYKECPNCGYAFRIGAKERIAMMCDDFTPINTDLKASKKFKDAKYVAKLKKAREVTGINESVLSGIGTIDGTKVAIAVMDWRFVMASLGTATGEILARLFETATEKKLPVIVFTASGGARMQEGIHSLMQMAKVSEAVAEHSKAGLLYISVLGDPTTGGVTASFAMQGDILLSEPHALIGFAGRRVIEKTIQQRPPKDFQRSETLLKNGFLDDIVKRSELKPTLSKLLKWHEVGDLNG</sequence>
<dbReference type="Proteomes" id="UP000327194">
    <property type="component" value="Chromosome"/>
</dbReference>
<keyword evidence="3 5" id="KW-0863">Zinc-finger</keyword>
<reference evidence="7 8" key="1">
    <citation type="submission" date="2019-10" db="EMBL/GenBank/DDBJ databases">
        <title>Genome sequencing of Lactobacillus fructivorans.</title>
        <authorList>
            <person name="Kim K."/>
        </authorList>
    </citation>
    <scope>NUCLEOTIDE SEQUENCE [LARGE SCALE GENOMIC DNA]</scope>
    <source>
        <strain evidence="7 8">LF543</strain>
    </source>
</reference>
<dbReference type="Pfam" id="PF01039">
    <property type="entry name" value="Carboxyl_trans"/>
    <property type="match status" value="1"/>
</dbReference>
<accession>A0AAE6NZJ1</accession>
<dbReference type="GO" id="GO:2001295">
    <property type="term" value="P:malonyl-CoA biosynthetic process"/>
    <property type="evidence" value="ECO:0007669"/>
    <property type="project" value="UniProtKB-UniRule"/>
</dbReference>
<keyword evidence="5" id="KW-0276">Fatty acid metabolism</keyword>
<comment type="similarity">
    <text evidence="5">Belongs to the AccD/PCCB family.</text>
</comment>
<evidence type="ECO:0000256" key="4">
    <source>
        <dbReference type="ARBA" id="ARBA00023098"/>
    </source>
</evidence>
<dbReference type="Gene3D" id="3.90.226.10">
    <property type="entry name" value="2-enoyl-CoA Hydratase, Chain A, domain 1"/>
    <property type="match status" value="1"/>
</dbReference>
<dbReference type="GO" id="GO:0008270">
    <property type="term" value="F:zinc ion binding"/>
    <property type="evidence" value="ECO:0007669"/>
    <property type="project" value="UniProtKB-UniRule"/>
</dbReference>
<feature type="domain" description="CoA carboxyltransferase N-terminal" evidence="6">
    <location>
        <begin position="25"/>
        <end position="280"/>
    </location>
</feature>
<keyword evidence="5" id="KW-0275">Fatty acid biosynthesis</keyword>
<dbReference type="EC" id="2.1.3.15" evidence="5"/>
<keyword evidence="5" id="KW-0547">Nucleotide-binding</keyword>
<dbReference type="KEGG" id="lfv:LF543_01200"/>
<dbReference type="InterPro" id="IPR011762">
    <property type="entry name" value="COA_CT_N"/>
</dbReference>
<dbReference type="InterPro" id="IPR000438">
    <property type="entry name" value="Acetyl_CoA_COase_Trfase_b_su"/>
</dbReference>
<dbReference type="PROSITE" id="PS50980">
    <property type="entry name" value="COA_CT_NTER"/>
    <property type="match status" value="1"/>
</dbReference>
<comment type="subunit">
    <text evidence="5">Acetyl-CoA carboxylase is a heterohexamer composed of biotin carboxyl carrier protein (AccB), biotin carboxylase (AccC) and two subunits each of ACCase subunit alpha (AccA) and ACCase subunit beta (AccD).</text>
</comment>
<comment type="caution">
    <text evidence="5">Lacks conserved residue(s) required for the propagation of feature annotation.</text>
</comment>
<evidence type="ECO:0000313" key="7">
    <source>
        <dbReference type="EMBL" id="QFX92276.1"/>
    </source>
</evidence>
<dbReference type="PANTHER" id="PTHR42995:SF5">
    <property type="entry name" value="ACETYL-COENZYME A CARBOXYLASE CARBOXYL TRANSFERASE SUBUNIT BETA, CHLOROPLASTIC"/>
    <property type="match status" value="1"/>
</dbReference>
<comment type="pathway">
    <text evidence="5">Lipid metabolism; malonyl-CoA biosynthesis; malonyl-CoA from acetyl-CoA: step 1/1.</text>
</comment>
<keyword evidence="2 5" id="KW-0808">Transferase</keyword>
<dbReference type="HAMAP" id="MF_01395">
    <property type="entry name" value="AcetylCoA_CT_beta"/>
    <property type="match status" value="1"/>
</dbReference>
<dbReference type="InterPro" id="IPR029045">
    <property type="entry name" value="ClpP/crotonase-like_dom_sf"/>
</dbReference>
<dbReference type="PRINTS" id="PR01070">
    <property type="entry name" value="ACCCTRFRASEB"/>
</dbReference>
<evidence type="ECO:0000256" key="1">
    <source>
        <dbReference type="ARBA" id="ARBA00022516"/>
    </source>
</evidence>
<keyword evidence="5" id="KW-0963">Cytoplasm</keyword>
<dbReference type="EMBL" id="CP045562">
    <property type="protein sequence ID" value="QFX92276.1"/>
    <property type="molecule type" value="Genomic_DNA"/>
</dbReference>
<evidence type="ECO:0000313" key="8">
    <source>
        <dbReference type="Proteomes" id="UP000327194"/>
    </source>
</evidence>
<comment type="function">
    <text evidence="5">Component of the acetyl coenzyme A carboxylase (ACC) complex. Biotin carboxylase (BC) catalyzes the carboxylation of biotin on its carrier protein (BCCP) and then the CO(2) group is transferred by the transcarboxylase to acetyl-CoA to form malonyl-CoA.</text>
</comment>
<keyword evidence="1 5" id="KW-0444">Lipid biosynthesis</keyword>
<dbReference type="GO" id="GO:0006633">
    <property type="term" value="P:fatty acid biosynthetic process"/>
    <property type="evidence" value="ECO:0007669"/>
    <property type="project" value="UniProtKB-KW"/>
</dbReference>
<feature type="binding site" evidence="5">
    <location>
        <position position="50"/>
    </location>
    <ligand>
        <name>Zn(2+)</name>
        <dbReference type="ChEBI" id="CHEBI:29105"/>
    </ligand>
</feature>
<feature type="binding site" evidence="5">
    <location>
        <position position="47"/>
    </location>
    <ligand>
        <name>Zn(2+)</name>
        <dbReference type="ChEBI" id="CHEBI:29105"/>
    </ligand>
</feature>
<dbReference type="RefSeq" id="WP_010022525.1">
    <property type="nucleotide sequence ID" value="NZ_CP045562.1"/>
</dbReference>
<feature type="binding site" evidence="5">
    <location>
        <position position="29"/>
    </location>
    <ligand>
        <name>Zn(2+)</name>
        <dbReference type="ChEBI" id="CHEBI:29105"/>
    </ligand>
</feature>
<dbReference type="SUPFAM" id="SSF52096">
    <property type="entry name" value="ClpP/crotonase"/>
    <property type="match status" value="1"/>
</dbReference>
<dbReference type="PANTHER" id="PTHR42995">
    <property type="entry name" value="ACETYL-COENZYME A CARBOXYLASE CARBOXYL TRANSFERASE SUBUNIT BETA, CHLOROPLASTIC"/>
    <property type="match status" value="1"/>
</dbReference>
<comment type="cofactor">
    <cofactor evidence="5">
        <name>Zn(2+)</name>
        <dbReference type="ChEBI" id="CHEBI:29105"/>
    </cofactor>
    <text evidence="5">Binds 1 zinc ion per subunit.</text>
</comment>
<evidence type="ECO:0000259" key="6">
    <source>
        <dbReference type="PROSITE" id="PS50980"/>
    </source>
</evidence>
<dbReference type="GO" id="GO:0016743">
    <property type="term" value="F:carboxyl- or carbamoyltransferase activity"/>
    <property type="evidence" value="ECO:0007669"/>
    <property type="project" value="UniProtKB-UniRule"/>
</dbReference>
<comment type="catalytic activity">
    <reaction evidence="5">
        <text>N(6)-carboxybiotinyl-L-lysyl-[protein] + acetyl-CoA = N(6)-biotinyl-L-lysyl-[protein] + malonyl-CoA</text>
        <dbReference type="Rhea" id="RHEA:54728"/>
        <dbReference type="Rhea" id="RHEA-COMP:10505"/>
        <dbReference type="Rhea" id="RHEA-COMP:10506"/>
        <dbReference type="ChEBI" id="CHEBI:57288"/>
        <dbReference type="ChEBI" id="CHEBI:57384"/>
        <dbReference type="ChEBI" id="CHEBI:83144"/>
        <dbReference type="ChEBI" id="CHEBI:83145"/>
        <dbReference type="EC" id="2.1.3.15"/>
    </reaction>
</comment>
<proteinExistence type="inferred from homology"/>
<keyword evidence="4 5" id="KW-0443">Lipid metabolism</keyword>
<dbReference type="GO" id="GO:0003989">
    <property type="term" value="F:acetyl-CoA carboxylase activity"/>
    <property type="evidence" value="ECO:0007669"/>
    <property type="project" value="InterPro"/>
</dbReference>